<dbReference type="Gene3D" id="3.10.180.10">
    <property type="entry name" value="2,3-Dihydroxybiphenyl 1,2-Dioxygenase, domain 1"/>
    <property type="match status" value="1"/>
</dbReference>
<dbReference type="PROSITE" id="PS51819">
    <property type="entry name" value="VOC"/>
    <property type="match status" value="1"/>
</dbReference>
<gene>
    <name evidence="2" type="ORF">J2Z66_006980</name>
</gene>
<proteinExistence type="predicted"/>
<comment type="caution">
    <text evidence="2">The sequence shown here is derived from an EMBL/GenBank/DDBJ whole genome shotgun (WGS) entry which is preliminary data.</text>
</comment>
<reference evidence="2 3" key="1">
    <citation type="submission" date="2021-03" db="EMBL/GenBank/DDBJ databases">
        <title>Genomic Encyclopedia of Type Strains, Phase IV (KMG-IV): sequencing the most valuable type-strain genomes for metagenomic binning, comparative biology and taxonomic classification.</title>
        <authorList>
            <person name="Goeker M."/>
        </authorList>
    </citation>
    <scope>NUCLEOTIDE SEQUENCE [LARGE SCALE GENOMIC DNA]</scope>
    <source>
        <strain evidence="2 3">DSM 26048</strain>
    </source>
</reference>
<dbReference type="CDD" id="cd06587">
    <property type="entry name" value="VOC"/>
    <property type="match status" value="1"/>
</dbReference>
<evidence type="ECO:0000313" key="3">
    <source>
        <dbReference type="Proteomes" id="UP001519287"/>
    </source>
</evidence>
<evidence type="ECO:0000313" key="2">
    <source>
        <dbReference type="EMBL" id="MBP1995338.1"/>
    </source>
</evidence>
<dbReference type="Pfam" id="PF00903">
    <property type="entry name" value="Glyoxalase"/>
    <property type="match status" value="1"/>
</dbReference>
<dbReference type="InterPro" id="IPR037523">
    <property type="entry name" value="VOC_core"/>
</dbReference>
<dbReference type="RefSeq" id="WP_209977148.1">
    <property type="nucleotide sequence ID" value="NZ_JAGGLB010000033.1"/>
</dbReference>
<sequence>MENLEESTEWYISNLGFQVHWKRPDNKMTILALPSGPSIFLCETELHQRRMSVVIGFEAADIWKLLSDLQSKGVRISEIRENRGVIEGEVLGIDFDFFGCWKAAKANGSLRCTNRC</sequence>
<dbReference type="SUPFAM" id="SSF54593">
    <property type="entry name" value="Glyoxalase/Bleomycin resistance protein/Dihydroxybiphenyl dioxygenase"/>
    <property type="match status" value="1"/>
</dbReference>
<organism evidence="2 3">
    <name type="scientific">Paenibacillus eucommiae</name>
    <dbReference type="NCBI Taxonomy" id="1355755"/>
    <lineage>
        <taxon>Bacteria</taxon>
        <taxon>Bacillati</taxon>
        <taxon>Bacillota</taxon>
        <taxon>Bacilli</taxon>
        <taxon>Bacillales</taxon>
        <taxon>Paenibacillaceae</taxon>
        <taxon>Paenibacillus</taxon>
    </lineage>
</organism>
<dbReference type="Proteomes" id="UP001519287">
    <property type="component" value="Unassembled WGS sequence"/>
</dbReference>
<protein>
    <recommendedName>
        <fullName evidence="1">VOC domain-containing protein</fullName>
    </recommendedName>
</protein>
<name>A0ABS4J6C1_9BACL</name>
<dbReference type="InterPro" id="IPR029068">
    <property type="entry name" value="Glyas_Bleomycin-R_OHBP_Dase"/>
</dbReference>
<keyword evidence="3" id="KW-1185">Reference proteome</keyword>
<feature type="domain" description="VOC" evidence="1">
    <location>
        <begin position="1"/>
        <end position="107"/>
    </location>
</feature>
<dbReference type="EMBL" id="JAGGLB010000033">
    <property type="protein sequence ID" value="MBP1995338.1"/>
    <property type="molecule type" value="Genomic_DNA"/>
</dbReference>
<dbReference type="InterPro" id="IPR004360">
    <property type="entry name" value="Glyas_Fos-R_dOase_dom"/>
</dbReference>
<evidence type="ECO:0000259" key="1">
    <source>
        <dbReference type="PROSITE" id="PS51819"/>
    </source>
</evidence>
<accession>A0ABS4J6C1</accession>